<dbReference type="PANTHER" id="PTHR32089:SF112">
    <property type="entry name" value="LYSOZYME-LIKE PROTEIN-RELATED"/>
    <property type="match status" value="1"/>
</dbReference>
<dbReference type="SUPFAM" id="SSF58104">
    <property type="entry name" value="Methyl-accepting chemotaxis protein (MCP) signaling domain"/>
    <property type="match status" value="1"/>
</dbReference>
<dbReference type="InterPro" id="IPR004089">
    <property type="entry name" value="MCPsignal_dom"/>
</dbReference>
<dbReference type="PROSITE" id="PS50111">
    <property type="entry name" value="CHEMOTAXIS_TRANSDUC_2"/>
    <property type="match status" value="1"/>
</dbReference>
<dbReference type="GO" id="GO:0004888">
    <property type="term" value="F:transmembrane signaling receptor activity"/>
    <property type="evidence" value="ECO:0007669"/>
    <property type="project" value="InterPro"/>
</dbReference>
<name>A0A1S7LGW2_MAGMO</name>
<gene>
    <name evidence="6" type="ORF">MAGMO_0973</name>
</gene>
<dbReference type="GO" id="GO:0006935">
    <property type="term" value="P:chemotaxis"/>
    <property type="evidence" value="ECO:0007669"/>
    <property type="project" value="InterPro"/>
</dbReference>
<accession>A0A1S7LGW2</accession>
<comment type="similarity">
    <text evidence="2">Belongs to the methyl-accepting chemotaxis (MCP) protein family.</text>
</comment>
<proteinExistence type="inferred from homology"/>
<evidence type="ECO:0000256" key="3">
    <source>
        <dbReference type="PROSITE-ProRule" id="PRU00284"/>
    </source>
</evidence>
<dbReference type="Gene3D" id="1.10.287.950">
    <property type="entry name" value="Methyl-accepting chemotaxis protein"/>
    <property type="match status" value="1"/>
</dbReference>
<feature type="transmembrane region" description="Helical" evidence="4">
    <location>
        <begin position="41"/>
        <end position="60"/>
    </location>
</feature>
<dbReference type="PRINTS" id="PR00260">
    <property type="entry name" value="CHEMTRNSDUCR"/>
</dbReference>
<keyword evidence="4" id="KW-0472">Membrane</keyword>
<evidence type="ECO:0000256" key="1">
    <source>
        <dbReference type="ARBA" id="ARBA00023224"/>
    </source>
</evidence>
<keyword evidence="4" id="KW-1133">Transmembrane helix</keyword>
<dbReference type="EMBL" id="LO017727">
    <property type="protein sequence ID" value="CRH05171.1"/>
    <property type="molecule type" value="Genomic_DNA"/>
</dbReference>
<feature type="domain" description="Methyl-accepting transducer" evidence="5">
    <location>
        <begin position="299"/>
        <end position="556"/>
    </location>
</feature>
<keyword evidence="4" id="KW-0812">Transmembrane</keyword>
<protein>
    <submittedName>
        <fullName evidence="6">Putative methyl-accepting chemotacxis protein</fullName>
    </submittedName>
</protein>
<keyword evidence="1 3" id="KW-0807">Transducer</keyword>
<organism evidence="6">
    <name type="scientific">Magnetococcus massalia (strain MO-1)</name>
    <dbReference type="NCBI Taxonomy" id="451514"/>
    <lineage>
        <taxon>Bacteria</taxon>
        <taxon>Pseudomonadati</taxon>
        <taxon>Pseudomonadota</taxon>
        <taxon>Magnetococcia</taxon>
        <taxon>Magnetococcales</taxon>
        <taxon>Magnetococcaceae</taxon>
        <taxon>Magnetococcus</taxon>
    </lineage>
</organism>
<evidence type="ECO:0000256" key="2">
    <source>
        <dbReference type="ARBA" id="ARBA00029447"/>
    </source>
</evidence>
<feature type="transmembrane region" description="Helical" evidence="4">
    <location>
        <begin position="161"/>
        <end position="187"/>
    </location>
</feature>
<dbReference type="GO" id="GO:0007165">
    <property type="term" value="P:signal transduction"/>
    <property type="evidence" value="ECO:0007669"/>
    <property type="project" value="UniProtKB-KW"/>
</dbReference>
<reference evidence="6" key="1">
    <citation type="submission" date="2015-04" db="EMBL/GenBank/DDBJ databases">
        <authorList>
            <person name="Syromyatnikov M.Y."/>
            <person name="Popov V.N."/>
        </authorList>
    </citation>
    <scope>NUCLEOTIDE SEQUENCE</scope>
    <source>
        <strain evidence="6">MO-1</strain>
    </source>
</reference>
<dbReference type="SMART" id="SM00283">
    <property type="entry name" value="MA"/>
    <property type="match status" value="1"/>
</dbReference>
<feature type="transmembrane region" description="Helical" evidence="4">
    <location>
        <begin position="80"/>
        <end position="98"/>
    </location>
</feature>
<sequence length="641" mass="69246">MIKQVLFPAYNRQLNSDVKRMLHADFVESDRFMLKMLAAQWLIACTITAFSHGFYLLGFIGGGVTTGLAYLAYRILPGSALTRAVIGASFMVFSAIMIQQQLGRIEMHFHVFVTLAFMVRYKDIVPILAAAGTIAVHHLAFNYLQHFGVEAFGSPIMIFNYGYGLDIVILHAVFVVVETALFSYIILQITGQFLANAEVPATLGAIIRSQDLSLRTSGQSEESQEVNKFLQGLQDIATSIHQQTEKLGQALTEGDAQKQTLVEGSNQTREMAERLVQSNQSLVAELGHIRDAVHNAQNSMGSMRGAAESMQSNLGVIHQESQSSNDNVQQVANLSLRMDDSIAQVNSRLESVNDIVANVSRVVMELQQALSEMLHMGNEARTRSQEAHSSAEGVRPAVESLNKAAQEIGKVVEVINSIADQTNMLALNASIEAAGAGESGKGFAVVANEVKELAQQTAQATHDIEEQIHGVQDNTNKVAHATKNIIDMVSGVNDANSAIAHSVEEQNHSASQVNQAMQEASDSISQLNSQAGELLQIAQELNGAAGSAANSSQNIAHSVSETTGHAELVTGNIAENHDLSTQIADAASRTDGNAGEMRNELEQAFTRITQMHDAIQGLDTLFKDLQESQKELNEAQAQLGT</sequence>
<dbReference type="GO" id="GO:0016020">
    <property type="term" value="C:membrane"/>
    <property type="evidence" value="ECO:0007669"/>
    <property type="project" value="InterPro"/>
</dbReference>
<dbReference type="Pfam" id="PF00015">
    <property type="entry name" value="MCPsignal"/>
    <property type="match status" value="1"/>
</dbReference>
<evidence type="ECO:0000256" key="4">
    <source>
        <dbReference type="SAM" id="Phobius"/>
    </source>
</evidence>
<evidence type="ECO:0000259" key="5">
    <source>
        <dbReference type="PROSITE" id="PS50111"/>
    </source>
</evidence>
<evidence type="ECO:0000313" key="6">
    <source>
        <dbReference type="EMBL" id="CRH05171.1"/>
    </source>
</evidence>
<dbReference type="PANTHER" id="PTHR32089">
    <property type="entry name" value="METHYL-ACCEPTING CHEMOTAXIS PROTEIN MCPB"/>
    <property type="match status" value="1"/>
</dbReference>
<dbReference type="AlphaFoldDB" id="A0A1S7LGW2"/>
<dbReference type="InterPro" id="IPR004090">
    <property type="entry name" value="Chemotax_Me-accpt_rcpt"/>
</dbReference>